<evidence type="ECO:0000256" key="2">
    <source>
        <dbReference type="ARBA" id="ARBA00022676"/>
    </source>
</evidence>
<dbReference type="CDD" id="cd03784">
    <property type="entry name" value="GT1_Gtf-like"/>
    <property type="match status" value="1"/>
</dbReference>
<keyword evidence="5" id="KW-0472">Membrane</keyword>
<dbReference type="EMBL" id="GAPW01000969">
    <property type="protein sequence ID" value="JAC12629.1"/>
    <property type="molecule type" value="mRNA"/>
</dbReference>
<evidence type="ECO:0000313" key="6">
    <source>
        <dbReference type="EMBL" id="JAC12629.1"/>
    </source>
</evidence>
<evidence type="ECO:0000256" key="4">
    <source>
        <dbReference type="RuleBase" id="RU003718"/>
    </source>
</evidence>
<evidence type="ECO:0000256" key="3">
    <source>
        <dbReference type="ARBA" id="ARBA00022679"/>
    </source>
</evidence>
<dbReference type="EC" id="2.4.1.17" evidence="5"/>
<comment type="subcellular location">
    <subcellularLocation>
        <location evidence="5">Membrane</location>
        <topology evidence="5">Single-pass membrane protein</topology>
    </subcellularLocation>
</comment>
<keyword evidence="3 4" id="KW-0808">Transferase</keyword>
<proteinExistence type="evidence at transcript level"/>
<dbReference type="PANTHER" id="PTHR48043">
    <property type="entry name" value="EG:EG0003.4 PROTEIN-RELATED"/>
    <property type="match status" value="1"/>
</dbReference>
<dbReference type="InterPro" id="IPR035595">
    <property type="entry name" value="UDP_glycos_trans_CS"/>
</dbReference>
<dbReference type="SUPFAM" id="SSF53756">
    <property type="entry name" value="UDP-Glycosyltransferase/glycogen phosphorylase"/>
    <property type="match status" value="1"/>
</dbReference>
<feature type="signal peptide" evidence="5">
    <location>
        <begin position="1"/>
        <end position="22"/>
    </location>
</feature>
<keyword evidence="5" id="KW-0732">Signal</keyword>
<feature type="chain" id="PRO_5005101629" description="UDP-glucuronosyltransferase" evidence="5">
    <location>
        <begin position="23"/>
        <end position="520"/>
    </location>
</feature>
<comment type="similarity">
    <text evidence="1 4">Belongs to the UDP-glycosyltransferase family.</text>
</comment>
<organism evidence="6">
    <name type="scientific">Aedes albopictus</name>
    <name type="common">Asian tiger mosquito</name>
    <name type="synonym">Stegomyia albopicta</name>
    <dbReference type="NCBI Taxonomy" id="7160"/>
    <lineage>
        <taxon>Eukaryota</taxon>
        <taxon>Metazoa</taxon>
        <taxon>Ecdysozoa</taxon>
        <taxon>Arthropoda</taxon>
        <taxon>Hexapoda</taxon>
        <taxon>Insecta</taxon>
        <taxon>Pterygota</taxon>
        <taxon>Neoptera</taxon>
        <taxon>Endopterygota</taxon>
        <taxon>Diptera</taxon>
        <taxon>Nematocera</taxon>
        <taxon>Culicoidea</taxon>
        <taxon>Culicidae</taxon>
        <taxon>Culicinae</taxon>
        <taxon>Aedini</taxon>
        <taxon>Aedes</taxon>
        <taxon>Stegomyia</taxon>
    </lineage>
</organism>
<dbReference type="GO" id="GO:0015020">
    <property type="term" value="F:glucuronosyltransferase activity"/>
    <property type="evidence" value="ECO:0007669"/>
    <property type="project" value="UniProtKB-EC"/>
</dbReference>
<dbReference type="PROSITE" id="PS00375">
    <property type="entry name" value="UDPGT"/>
    <property type="match status" value="1"/>
</dbReference>
<dbReference type="VEuPathDB" id="VectorBase:AALF000388"/>
<sequence>MKIWWLLLFSSVWIISNQNVQSAKILGVFPTSSKSHYIVGSALMKALANKGHEVTVISPFPQQKPLKNYRDVTTTQVWKAVEPIVANLLDIAKKGVIESIKNTYDFGHRITNSTLTDPAVIDLLASNETFDLIVLEIFMNDAMIGFCHHFNAPCIGVSTFGASKWTTDLVGTPSPPSYVPNAFLGFSDRMSFKERLLNTLMSATEIVVDTFVDRPAQIEMYQKAFPGQKPPFAELKKKAISLVLLNNHFSLSYPRPYVTGMVEVGGMHVNRVPKPLPDNIQSFLDTATDGVIYFSMGSNIKSKDLPLEKRDAFLKVFSKLKQKVMWKWEDDNLPGKPDNVFVQSWWPQDDILAHPNVKLFITHGGLLSTTESLYHGVPVIGIPVFGDQHLNMAKAERGGYGLSVAYAEISEAKLSNAINTILNDPQFKANALAISQRYRDQPLKPIELAVFWAEYVIRHKGAPHIRSAAMDLSLVQYHNLDVLGLLIGLPIFILHLLVKLVCRKKSPKPSNKKDERKKRN</sequence>
<protein>
    <recommendedName>
        <fullName evidence="5">UDP-glucuronosyltransferase</fullName>
        <ecNumber evidence="5">2.4.1.17</ecNumber>
    </recommendedName>
</protein>
<keyword evidence="5" id="KW-0812">Transmembrane</keyword>
<comment type="catalytic activity">
    <reaction evidence="5">
        <text>glucuronate acceptor + UDP-alpha-D-glucuronate = acceptor beta-D-glucuronoside + UDP + H(+)</text>
        <dbReference type="Rhea" id="RHEA:21032"/>
        <dbReference type="ChEBI" id="CHEBI:15378"/>
        <dbReference type="ChEBI" id="CHEBI:58052"/>
        <dbReference type="ChEBI" id="CHEBI:58223"/>
        <dbReference type="ChEBI" id="CHEBI:132367"/>
        <dbReference type="ChEBI" id="CHEBI:132368"/>
        <dbReference type="EC" id="2.4.1.17"/>
    </reaction>
</comment>
<evidence type="ECO:0000256" key="1">
    <source>
        <dbReference type="ARBA" id="ARBA00009995"/>
    </source>
</evidence>
<dbReference type="Gene3D" id="3.40.50.2000">
    <property type="entry name" value="Glycogen Phosphorylase B"/>
    <property type="match status" value="2"/>
</dbReference>
<accession>A0A023EW79</accession>
<dbReference type="InterPro" id="IPR002213">
    <property type="entry name" value="UDP_glucos_trans"/>
</dbReference>
<reference evidence="6" key="1">
    <citation type="journal article" date="2014" name="PLoS Negl. Trop. Dis.">
        <title>Identification and characterization of seminal fluid proteins in the Asian tiger mosquito, Aedes albopictus.</title>
        <authorList>
            <person name="Boes K.E."/>
            <person name="Ribeiro J.M."/>
            <person name="Wong A."/>
            <person name="Harrington L.C."/>
            <person name="Wolfner M.F."/>
            <person name="Sirot L.K."/>
        </authorList>
    </citation>
    <scope>NUCLEOTIDE SEQUENCE</scope>
    <source>
        <tissue evidence="6">Reproductive organs</tissue>
    </source>
</reference>
<evidence type="ECO:0000256" key="5">
    <source>
        <dbReference type="RuleBase" id="RU362059"/>
    </source>
</evidence>
<dbReference type="InterPro" id="IPR050271">
    <property type="entry name" value="UDP-glycosyltransferase"/>
</dbReference>
<feature type="transmembrane region" description="Helical" evidence="5">
    <location>
        <begin position="482"/>
        <end position="502"/>
    </location>
</feature>
<dbReference type="AlphaFoldDB" id="A0A023EW79"/>
<dbReference type="GO" id="GO:0016020">
    <property type="term" value="C:membrane"/>
    <property type="evidence" value="ECO:0007669"/>
    <property type="project" value="UniProtKB-SubCell"/>
</dbReference>
<dbReference type="PANTHER" id="PTHR48043:SF159">
    <property type="entry name" value="EG:EG0003.4 PROTEIN-RELATED"/>
    <property type="match status" value="1"/>
</dbReference>
<dbReference type="FunFam" id="3.40.50.2000:FF:000050">
    <property type="entry name" value="UDP-glucuronosyltransferase"/>
    <property type="match status" value="1"/>
</dbReference>
<keyword evidence="5" id="KW-1133">Transmembrane helix</keyword>
<dbReference type="VEuPathDB" id="VectorBase:AALC636_017209"/>
<keyword evidence="2 4" id="KW-0328">Glycosyltransferase</keyword>
<dbReference type="FunFam" id="3.40.50.2000:FF:000144">
    <property type="entry name" value="UDP-glucuronosyltransferase"/>
    <property type="match status" value="1"/>
</dbReference>
<dbReference type="Pfam" id="PF00201">
    <property type="entry name" value="UDPGT"/>
    <property type="match status" value="1"/>
</dbReference>
<name>A0A023EW79_AEDAL</name>
<dbReference type="VEuPathDB" id="VectorBase:AALFPA_041239"/>